<keyword evidence="12" id="KW-1185">Reference proteome</keyword>
<keyword evidence="7 9" id="KW-0676">Redox-active center</keyword>
<dbReference type="InterPro" id="IPR036249">
    <property type="entry name" value="Thioredoxin-like_sf"/>
</dbReference>
<protein>
    <recommendedName>
        <fullName evidence="3 9">Glutaredoxin-dependent peroxiredoxin</fullName>
        <ecNumber evidence="3 9">1.11.1.25</ecNumber>
    </recommendedName>
</protein>
<evidence type="ECO:0000256" key="8">
    <source>
        <dbReference type="PIRSR" id="PIRSR637944-1"/>
    </source>
</evidence>
<dbReference type="GO" id="GO:0008379">
    <property type="term" value="F:thioredoxin peroxidase activity"/>
    <property type="evidence" value="ECO:0007669"/>
    <property type="project" value="InterPro"/>
</dbReference>
<evidence type="ECO:0000256" key="1">
    <source>
        <dbReference type="ARBA" id="ARBA00001711"/>
    </source>
</evidence>
<dbReference type="GO" id="GO:0005739">
    <property type="term" value="C:mitochondrion"/>
    <property type="evidence" value="ECO:0007669"/>
    <property type="project" value="TreeGrafter"/>
</dbReference>
<evidence type="ECO:0000256" key="3">
    <source>
        <dbReference type="ARBA" id="ARBA00013016"/>
    </source>
</evidence>
<sequence>MAPKAGDPVPDVTLYEKDPETKVSFKQLFGNKKGVLFAVPGAFTPGCSKTHLPGYVADYDKLTKAGAEVIACVSVNDPFVVTAWGESAGATGKIHMLADPFLELTKALGVVLDAEKMLGTNRSKRYSAVIEGGKFKTFNIEGDGMGLTCSLAPHIISQL</sequence>
<evidence type="ECO:0000313" key="11">
    <source>
        <dbReference type="EMBL" id="KAK9863865.1"/>
    </source>
</evidence>
<comment type="caution">
    <text evidence="11">The sequence shown here is derived from an EMBL/GenBank/DDBJ whole genome shotgun (WGS) entry which is preliminary data.</text>
</comment>
<dbReference type="Proteomes" id="UP001485043">
    <property type="component" value="Unassembled WGS sequence"/>
</dbReference>
<evidence type="ECO:0000256" key="2">
    <source>
        <dbReference type="ARBA" id="ARBA00010505"/>
    </source>
</evidence>
<evidence type="ECO:0000256" key="9">
    <source>
        <dbReference type="RuleBase" id="RU366011"/>
    </source>
</evidence>
<dbReference type="CDD" id="cd03013">
    <property type="entry name" value="PRX5_like"/>
    <property type="match status" value="1"/>
</dbReference>
<comment type="similarity">
    <text evidence="2 9">Belongs to the peroxiredoxin family. Prx5 subfamily.</text>
</comment>
<evidence type="ECO:0000259" key="10">
    <source>
        <dbReference type="PROSITE" id="PS51352"/>
    </source>
</evidence>
<dbReference type="Gene3D" id="3.40.30.10">
    <property type="entry name" value="Glutaredoxin"/>
    <property type="match status" value="1"/>
</dbReference>
<keyword evidence="5 9" id="KW-0049">Antioxidant</keyword>
<reference evidence="11 12" key="1">
    <citation type="journal article" date="2024" name="Nat. Commun.">
        <title>Phylogenomics reveals the evolutionary origins of lichenization in chlorophyte algae.</title>
        <authorList>
            <person name="Puginier C."/>
            <person name="Libourel C."/>
            <person name="Otte J."/>
            <person name="Skaloud P."/>
            <person name="Haon M."/>
            <person name="Grisel S."/>
            <person name="Petersen M."/>
            <person name="Berrin J.G."/>
            <person name="Delaux P.M."/>
            <person name="Dal Grande F."/>
            <person name="Keller J."/>
        </authorList>
    </citation>
    <scope>NUCLEOTIDE SEQUENCE [LARGE SCALE GENOMIC DNA]</scope>
    <source>
        <strain evidence="11 12">SAG 2523</strain>
    </source>
</reference>
<dbReference type="InterPro" id="IPR013740">
    <property type="entry name" value="Redoxin"/>
</dbReference>
<proteinExistence type="inferred from homology"/>
<dbReference type="SUPFAM" id="SSF52833">
    <property type="entry name" value="Thioredoxin-like"/>
    <property type="match status" value="1"/>
</dbReference>
<evidence type="ECO:0000256" key="6">
    <source>
        <dbReference type="ARBA" id="ARBA00023002"/>
    </source>
</evidence>
<dbReference type="EC" id="1.11.1.25" evidence="3 9"/>
<comment type="catalytic activity">
    <reaction evidence="1">
        <text>[glutaredoxin]-dithiol + a hydroperoxide = [glutaredoxin]-disulfide + an alcohol + H2O</text>
        <dbReference type="Rhea" id="RHEA:62624"/>
        <dbReference type="Rhea" id="RHEA-COMP:10729"/>
        <dbReference type="Rhea" id="RHEA-COMP:10730"/>
        <dbReference type="ChEBI" id="CHEBI:15377"/>
        <dbReference type="ChEBI" id="CHEBI:29950"/>
        <dbReference type="ChEBI" id="CHEBI:30879"/>
        <dbReference type="ChEBI" id="CHEBI:35924"/>
        <dbReference type="ChEBI" id="CHEBI:50058"/>
        <dbReference type="EC" id="1.11.1.25"/>
    </reaction>
</comment>
<evidence type="ECO:0000313" key="12">
    <source>
        <dbReference type="Proteomes" id="UP001485043"/>
    </source>
</evidence>
<feature type="domain" description="Thioredoxin" evidence="10">
    <location>
        <begin position="3"/>
        <end position="153"/>
    </location>
</feature>
<comment type="function">
    <text evidence="9">Thiol-specific peroxidase that catalyzes the reduction of hydrogen peroxide and organic hydroperoxides to water and alcohols, respectively. Plays a role in cell protection against oxidative stress by detoxifying peroxides.</text>
</comment>
<feature type="active site" description="Cysteine sulfenic acid (-SOH) intermediate" evidence="8">
    <location>
        <position position="47"/>
    </location>
</feature>
<evidence type="ECO:0000256" key="5">
    <source>
        <dbReference type="ARBA" id="ARBA00022862"/>
    </source>
</evidence>
<evidence type="ECO:0000256" key="4">
    <source>
        <dbReference type="ARBA" id="ARBA00022559"/>
    </source>
</evidence>
<keyword evidence="4 9" id="KW-0575">Peroxidase</keyword>
<dbReference type="GO" id="GO:0045454">
    <property type="term" value="P:cell redox homeostasis"/>
    <property type="evidence" value="ECO:0007669"/>
    <property type="project" value="TreeGrafter"/>
</dbReference>
<accession>A0AAW1T3F7</accession>
<evidence type="ECO:0000256" key="7">
    <source>
        <dbReference type="ARBA" id="ARBA00023284"/>
    </source>
</evidence>
<dbReference type="PANTHER" id="PTHR10430:SF16">
    <property type="entry name" value="PEROXIREDOXIN-5, MITOCHONDRIAL"/>
    <property type="match status" value="1"/>
</dbReference>
<dbReference type="InterPro" id="IPR037944">
    <property type="entry name" value="PRX5-like"/>
</dbReference>
<dbReference type="GO" id="GO:0042744">
    <property type="term" value="P:hydrogen peroxide catabolic process"/>
    <property type="evidence" value="ECO:0007669"/>
    <property type="project" value="TreeGrafter"/>
</dbReference>
<dbReference type="GO" id="GO:0034599">
    <property type="term" value="P:cellular response to oxidative stress"/>
    <property type="evidence" value="ECO:0007669"/>
    <property type="project" value="InterPro"/>
</dbReference>
<dbReference type="Pfam" id="PF08534">
    <property type="entry name" value="Redoxin"/>
    <property type="match status" value="1"/>
</dbReference>
<dbReference type="PROSITE" id="PS51352">
    <property type="entry name" value="THIOREDOXIN_2"/>
    <property type="match status" value="1"/>
</dbReference>
<keyword evidence="6 9" id="KW-0560">Oxidoreductase</keyword>
<dbReference type="InterPro" id="IPR013766">
    <property type="entry name" value="Thioredoxin_domain"/>
</dbReference>
<gene>
    <name evidence="11" type="ORF">WJX84_001308</name>
</gene>
<name>A0AAW1T3F7_9CHLO</name>
<organism evidence="11 12">
    <name type="scientific">Apatococcus fuscideae</name>
    <dbReference type="NCBI Taxonomy" id="2026836"/>
    <lineage>
        <taxon>Eukaryota</taxon>
        <taxon>Viridiplantae</taxon>
        <taxon>Chlorophyta</taxon>
        <taxon>core chlorophytes</taxon>
        <taxon>Trebouxiophyceae</taxon>
        <taxon>Chlorellales</taxon>
        <taxon>Chlorellaceae</taxon>
        <taxon>Apatococcus</taxon>
    </lineage>
</organism>
<dbReference type="GO" id="GO:0005777">
    <property type="term" value="C:peroxisome"/>
    <property type="evidence" value="ECO:0007669"/>
    <property type="project" value="TreeGrafter"/>
</dbReference>
<dbReference type="AlphaFoldDB" id="A0AAW1T3F7"/>
<dbReference type="FunFam" id="3.40.30.10:FF:000020">
    <property type="entry name" value="Peroxiredoxin"/>
    <property type="match status" value="1"/>
</dbReference>
<dbReference type="PANTHER" id="PTHR10430">
    <property type="entry name" value="PEROXIREDOXIN"/>
    <property type="match status" value="1"/>
</dbReference>
<dbReference type="EMBL" id="JALJOV010000420">
    <property type="protein sequence ID" value="KAK9863865.1"/>
    <property type="molecule type" value="Genomic_DNA"/>
</dbReference>